<evidence type="ECO:0000313" key="1">
    <source>
        <dbReference type="EMBL" id="QJA77510.1"/>
    </source>
</evidence>
<protein>
    <submittedName>
        <fullName evidence="1">Uncharacterized protein</fullName>
    </submittedName>
</protein>
<dbReference type="Gene3D" id="3.40.1350.10">
    <property type="match status" value="1"/>
</dbReference>
<sequence length="170" mass="18969">MTWLAYSPEHAARVWTAEIEAGRRIVWTPAADKERARQFGLNAERLALDILSIRGHVVVPGGYADHHDIVANGARIEVKAARWGRHGAYRFNMRKSDADLYLLACCNDAEVIAWFCVPAAALDSQKIIGVWAKNPNDHHGQWATYLEAWDIADQVIARGGGWPQQLTLSI</sequence>
<dbReference type="InterPro" id="IPR011856">
    <property type="entry name" value="tRNA_endonuc-like_dom_sf"/>
</dbReference>
<name>A0A6M3K533_9ZZZZ</name>
<dbReference type="EMBL" id="MT142286">
    <property type="protein sequence ID" value="QJA77510.1"/>
    <property type="molecule type" value="Genomic_DNA"/>
</dbReference>
<reference evidence="1" key="1">
    <citation type="submission" date="2020-03" db="EMBL/GenBank/DDBJ databases">
        <title>The deep terrestrial virosphere.</title>
        <authorList>
            <person name="Holmfeldt K."/>
            <person name="Nilsson E."/>
            <person name="Simone D."/>
            <person name="Lopez-Fernandez M."/>
            <person name="Wu X."/>
            <person name="de Brujin I."/>
            <person name="Lundin D."/>
            <person name="Andersson A."/>
            <person name="Bertilsson S."/>
            <person name="Dopson M."/>
        </authorList>
    </citation>
    <scope>NUCLEOTIDE SEQUENCE</scope>
    <source>
        <strain evidence="1">MM415A01297</strain>
    </source>
</reference>
<organism evidence="1">
    <name type="scientific">viral metagenome</name>
    <dbReference type="NCBI Taxonomy" id="1070528"/>
    <lineage>
        <taxon>unclassified sequences</taxon>
        <taxon>metagenomes</taxon>
        <taxon>organismal metagenomes</taxon>
    </lineage>
</organism>
<proteinExistence type="predicted"/>
<dbReference type="AlphaFoldDB" id="A0A6M3K533"/>
<gene>
    <name evidence="1" type="ORF">MM415A01297_0011</name>
</gene>
<accession>A0A6M3K533</accession>
<dbReference type="GO" id="GO:0003676">
    <property type="term" value="F:nucleic acid binding"/>
    <property type="evidence" value="ECO:0007669"/>
    <property type="project" value="InterPro"/>
</dbReference>